<keyword evidence="3" id="KW-1185">Reference proteome</keyword>
<feature type="compositionally biased region" description="Basic residues" evidence="1">
    <location>
        <begin position="119"/>
        <end position="132"/>
    </location>
</feature>
<dbReference type="AlphaFoldDB" id="A0A8E2J619"/>
<feature type="region of interest" description="Disordered" evidence="1">
    <location>
        <begin position="562"/>
        <end position="625"/>
    </location>
</feature>
<organism evidence="2 3">
    <name type="scientific">Obba rivulosa</name>
    <dbReference type="NCBI Taxonomy" id="1052685"/>
    <lineage>
        <taxon>Eukaryota</taxon>
        <taxon>Fungi</taxon>
        <taxon>Dikarya</taxon>
        <taxon>Basidiomycota</taxon>
        <taxon>Agaricomycotina</taxon>
        <taxon>Agaricomycetes</taxon>
        <taxon>Polyporales</taxon>
        <taxon>Gelatoporiaceae</taxon>
        <taxon>Obba</taxon>
    </lineage>
</organism>
<evidence type="ECO:0000313" key="2">
    <source>
        <dbReference type="EMBL" id="OCH95421.1"/>
    </source>
</evidence>
<feature type="region of interest" description="Disordered" evidence="1">
    <location>
        <begin position="320"/>
        <end position="392"/>
    </location>
</feature>
<accession>A0A8E2J619</accession>
<feature type="region of interest" description="Disordered" evidence="1">
    <location>
        <begin position="244"/>
        <end position="271"/>
    </location>
</feature>
<feature type="compositionally biased region" description="Basic and acidic residues" evidence="1">
    <location>
        <begin position="103"/>
        <end position="118"/>
    </location>
</feature>
<feature type="compositionally biased region" description="Low complexity" evidence="1">
    <location>
        <begin position="259"/>
        <end position="270"/>
    </location>
</feature>
<feature type="compositionally biased region" description="Polar residues" evidence="1">
    <location>
        <begin position="562"/>
        <end position="575"/>
    </location>
</feature>
<feature type="compositionally biased region" description="Polar residues" evidence="1">
    <location>
        <begin position="528"/>
        <end position="537"/>
    </location>
</feature>
<feature type="compositionally biased region" description="Low complexity" evidence="1">
    <location>
        <begin position="460"/>
        <end position="479"/>
    </location>
</feature>
<evidence type="ECO:0008006" key="4">
    <source>
        <dbReference type="Google" id="ProtNLM"/>
    </source>
</evidence>
<gene>
    <name evidence="2" type="ORF">OBBRIDRAFT_788309</name>
</gene>
<protein>
    <recommendedName>
        <fullName evidence="4">Myb-like domain-containing protein</fullName>
    </recommendedName>
</protein>
<proteinExistence type="predicted"/>
<feature type="region of interest" description="Disordered" evidence="1">
    <location>
        <begin position="1"/>
        <end position="158"/>
    </location>
</feature>
<dbReference type="EMBL" id="KV722336">
    <property type="protein sequence ID" value="OCH95421.1"/>
    <property type="molecule type" value="Genomic_DNA"/>
</dbReference>
<name>A0A8E2J619_9APHY</name>
<feature type="compositionally biased region" description="Low complexity" evidence="1">
    <location>
        <begin position="341"/>
        <end position="377"/>
    </location>
</feature>
<feature type="compositionally biased region" description="Acidic residues" evidence="1">
    <location>
        <begin position="50"/>
        <end position="68"/>
    </location>
</feature>
<evidence type="ECO:0000256" key="1">
    <source>
        <dbReference type="SAM" id="MobiDB-lite"/>
    </source>
</evidence>
<feature type="compositionally biased region" description="Pro residues" evidence="1">
    <location>
        <begin position="322"/>
        <end position="340"/>
    </location>
</feature>
<dbReference type="PRINTS" id="PR01217">
    <property type="entry name" value="PRICHEXTENSN"/>
</dbReference>
<dbReference type="Proteomes" id="UP000250043">
    <property type="component" value="Unassembled WGS sequence"/>
</dbReference>
<evidence type="ECO:0000313" key="3">
    <source>
        <dbReference type="Proteomes" id="UP000250043"/>
    </source>
</evidence>
<dbReference type="OrthoDB" id="2348945at2759"/>
<feature type="compositionally biased region" description="Polar residues" evidence="1">
    <location>
        <begin position="23"/>
        <end position="40"/>
    </location>
</feature>
<feature type="compositionally biased region" description="Low complexity" evidence="1">
    <location>
        <begin position="85"/>
        <end position="98"/>
    </location>
</feature>
<reference evidence="2 3" key="1">
    <citation type="submission" date="2016-07" db="EMBL/GenBank/DDBJ databases">
        <title>Draft genome of the white-rot fungus Obba rivulosa 3A-2.</title>
        <authorList>
            <consortium name="DOE Joint Genome Institute"/>
            <person name="Miettinen O."/>
            <person name="Riley R."/>
            <person name="Acob R."/>
            <person name="Barry K."/>
            <person name="Cullen D."/>
            <person name="De Vries R."/>
            <person name="Hainaut M."/>
            <person name="Hatakka A."/>
            <person name="Henrissat B."/>
            <person name="Hilden K."/>
            <person name="Kuo R."/>
            <person name="Labutti K."/>
            <person name="Lipzen A."/>
            <person name="Makela M.R."/>
            <person name="Sandor L."/>
            <person name="Spatafora J.W."/>
            <person name="Grigoriev I.V."/>
            <person name="Hibbett D.S."/>
        </authorList>
    </citation>
    <scope>NUCLEOTIDE SEQUENCE [LARGE SCALE GENOMIC DNA]</scope>
    <source>
        <strain evidence="2 3">3A-2</strain>
    </source>
</reference>
<sequence length="625" mass="66743">MDNPQYYQPLSHALNPPLVSAGRSPQQQYISYGSHAQPSAANGIATGNREEEEEEEDDDEGAVEEELEHQEPDGHHPGSTQSSPRAANAQARTAGAQASIVQDHAHHATGDTDSNEKRKPGRPRGSRNRKPRAPAGTATKAPANTQHPGFYQYPPVPGGGALTQNQQFYEFQWRALNLCSEFYNAAEELVKAASPLVIAQCYQMGPATKVDPLAMIADAKRVCDNLLANPSQLVGQPPPAMYSSIPSYSQMPPPPQSAPPSVSTSSNTPATVITNPQSFVMSLGAPAMPPPSHPQSYYPPMYAAPGARYPTAPYYSYQPPTTYYPPPTQPTPPTSAPAPAPTASTITTTTPTPAAPTTSSTGTLTTFSATTGSATAGGQQGAWSEEETEKLRRLAEQSKEMGGAQNKGEIEWDWVVQQWGNSRTRHQILLKATNLGLKVSTSRGTKRRRETESATEVPDTHVQPPQQQTHQTPTAPSTSVHQMPIAAAPPPSSNAQSPSISTHAAPVVTPTNASPHMQPQRPPSSQPVSITPARTQNAPPPAANLPWPMPTVAANTPSPVLTHTQTDPQRTNNAYYRQRPTQTTSYGAAAAASNASTSRPTSSHGAPTTHHQYMYRPNGGTDQRR</sequence>
<feature type="compositionally biased region" description="Low complexity" evidence="1">
    <location>
        <begin position="581"/>
        <end position="603"/>
    </location>
</feature>
<feature type="region of interest" description="Disordered" evidence="1">
    <location>
        <begin position="439"/>
        <end position="546"/>
    </location>
</feature>